<organism evidence="3">
    <name type="scientific">Bionectria ochroleuca</name>
    <name type="common">Gliocladium roseum</name>
    <dbReference type="NCBI Taxonomy" id="29856"/>
    <lineage>
        <taxon>Eukaryota</taxon>
        <taxon>Fungi</taxon>
        <taxon>Dikarya</taxon>
        <taxon>Ascomycota</taxon>
        <taxon>Pezizomycotina</taxon>
        <taxon>Sordariomycetes</taxon>
        <taxon>Hypocreomycetidae</taxon>
        <taxon>Hypocreales</taxon>
        <taxon>Bionectriaceae</taxon>
        <taxon>Clonostachys</taxon>
    </lineage>
</organism>
<dbReference type="SUPFAM" id="SSF52266">
    <property type="entry name" value="SGNH hydrolase"/>
    <property type="match status" value="1"/>
</dbReference>
<feature type="chain" id="PRO_5002118435" description="SGNH hydrolase-type esterase domain-containing protein" evidence="1">
    <location>
        <begin position="18"/>
        <end position="252"/>
    </location>
</feature>
<dbReference type="Pfam" id="PF13472">
    <property type="entry name" value="Lipase_GDSL_2"/>
    <property type="match status" value="1"/>
</dbReference>
<accession>A0A0B7KPU8</accession>
<reference evidence="3" key="1">
    <citation type="submission" date="2015-01" db="EMBL/GenBank/DDBJ databases">
        <authorList>
            <person name="Durling Mikael"/>
        </authorList>
    </citation>
    <scope>NUCLEOTIDE SEQUENCE</scope>
</reference>
<evidence type="ECO:0000259" key="2">
    <source>
        <dbReference type="Pfam" id="PF13472"/>
    </source>
</evidence>
<keyword evidence="1" id="KW-0732">Signal</keyword>
<dbReference type="CDD" id="cd01821">
    <property type="entry name" value="Rhamnogalacturan_acetylesterase_like"/>
    <property type="match status" value="1"/>
</dbReference>
<sequence length="252" mass="26822">MRFSSVLCVLTAALAQALPTKIGLKAELPAYFILTGDSTTASGGGWGDGFLSYAQNSASGINHAKNGATTVSFKSDGYWAKAIQSIKDKKASYRPIVTIQFGHNDQKAEKGISVEQFTTNLKTMANEVISAGGTPIIVTSLSRRTFSNGKVVENLAEHSAAAISAANSLGIKHLPLNRASTDYLNAIGQTNADKYNMEEGDRTHLNSAGKIVFGRMVADLLDVARPDLKMYLKDNKALSDKIAKGEFATGSE</sequence>
<proteinExistence type="predicted"/>
<evidence type="ECO:0000313" key="3">
    <source>
        <dbReference type="EMBL" id="CEO56940.1"/>
    </source>
</evidence>
<dbReference type="EMBL" id="CDPU01000079">
    <property type="protein sequence ID" value="CEO56940.1"/>
    <property type="molecule type" value="Genomic_DNA"/>
</dbReference>
<dbReference type="Gene3D" id="3.40.50.1110">
    <property type="entry name" value="SGNH hydrolase"/>
    <property type="match status" value="1"/>
</dbReference>
<protein>
    <recommendedName>
        <fullName evidence="2">SGNH hydrolase-type esterase domain-containing protein</fullName>
    </recommendedName>
</protein>
<dbReference type="InterPro" id="IPR036514">
    <property type="entry name" value="SGNH_hydro_sf"/>
</dbReference>
<dbReference type="AlphaFoldDB" id="A0A0B7KPU8"/>
<gene>
    <name evidence="3" type="ORF">BN869_000012998_1</name>
</gene>
<name>A0A0B7KPU8_BIOOC</name>
<dbReference type="InterPro" id="IPR037459">
    <property type="entry name" value="RhgT-like"/>
</dbReference>
<feature type="signal peptide" evidence="1">
    <location>
        <begin position="1"/>
        <end position="17"/>
    </location>
</feature>
<dbReference type="PANTHER" id="PTHR43695">
    <property type="entry name" value="PUTATIVE (AFU_ORTHOLOGUE AFUA_2G17250)-RELATED"/>
    <property type="match status" value="1"/>
</dbReference>
<dbReference type="PANTHER" id="PTHR43695:SF2">
    <property type="entry name" value="PUTATIVE (AFU_ORTHOLOGUE AFUA_2G17250)-RELATED"/>
    <property type="match status" value="1"/>
</dbReference>
<feature type="domain" description="SGNH hydrolase-type esterase" evidence="2">
    <location>
        <begin position="36"/>
        <end position="209"/>
    </location>
</feature>
<evidence type="ECO:0000256" key="1">
    <source>
        <dbReference type="SAM" id="SignalP"/>
    </source>
</evidence>
<dbReference type="GO" id="GO:0016787">
    <property type="term" value="F:hydrolase activity"/>
    <property type="evidence" value="ECO:0007669"/>
    <property type="project" value="InterPro"/>
</dbReference>
<dbReference type="InterPro" id="IPR013830">
    <property type="entry name" value="SGNH_hydro"/>
</dbReference>